<evidence type="ECO:0000313" key="1">
    <source>
        <dbReference type="EMBL" id="UUI03329.1"/>
    </source>
</evidence>
<dbReference type="Proteomes" id="UP001059773">
    <property type="component" value="Chromosome"/>
</dbReference>
<dbReference type="PANTHER" id="PTHR48100">
    <property type="entry name" value="BROAD-SPECIFICITY PHOSPHATASE YOR283W-RELATED"/>
    <property type="match status" value="1"/>
</dbReference>
<dbReference type="SMART" id="SM00855">
    <property type="entry name" value="PGAM"/>
    <property type="match status" value="1"/>
</dbReference>
<proteinExistence type="predicted"/>
<gene>
    <name evidence="1" type="ORF">NP439_01005</name>
</gene>
<dbReference type="InterPro" id="IPR013078">
    <property type="entry name" value="His_Pase_superF_clade-1"/>
</dbReference>
<name>A0ABY5JT03_9BACI</name>
<accession>A0ABY5JT03</accession>
<dbReference type="PANTHER" id="PTHR48100:SF59">
    <property type="entry name" value="ADENOSYLCOBALAMIN_ALPHA-RIBAZOLE PHOSPHATASE"/>
    <property type="match status" value="1"/>
</dbReference>
<dbReference type="InterPro" id="IPR050275">
    <property type="entry name" value="PGM_Phosphatase"/>
</dbReference>
<sequence length="191" mass="22286">MMNTVVYMVRHARSPFKFGEERTRRLSEEGEIEAKRACDILMDKKVDVIVSSPYTRAVQTVQPLAEHKGLMIKEYEELKERAIKGLDYKLPEQELLKAIKRSFEDENYCLPGGESTSQAQHRSVPTIQKILQDYKGKHIVIGTHGNIMTIIMNYFDKAYGYDFWKNTSKPDVYKLEFEEESLKAVERLWQS</sequence>
<dbReference type="SUPFAM" id="SSF53254">
    <property type="entry name" value="Phosphoglycerate mutase-like"/>
    <property type="match status" value="1"/>
</dbReference>
<dbReference type="EMBL" id="CP101914">
    <property type="protein sequence ID" value="UUI03329.1"/>
    <property type="molecule type" value="Genomic_DNA"/>
</dbReference>
<organism evidence="1 2">
    <name type="scientific">Oceanobacillus jeddahense</name>
    <dbReference type="NCBI Taxonomy" id="1462527"/>
    <lineage>
        <taxon>Bacteria</taxon>
        <taxon>Bacillati</taxon>
        <taxon>Bacillota</taxon>
        <taxon>Bacilli</taxon>
        <taxon>Bacillales</taxon>
        <taxon>Bacillaceae</taxon>
        <taxon>Oceanobacillus</taxon>
    </lineage>
</organism>
<dbReference type="InterPro" id="IPR029033">
    <property type="entry name" value="His_PPase_superfam"/>
</dbReference>
<dbReference type="CDD" id="cd07067">
    <property type="entry name" value="HP_PGM_like"/>
    <property type="match status" value="1"/>
</dbReference>
<dbReference type="Pfam" id="PF00300">
    <property type="entry name" value="His_Phos_1"/>
    <property type="match status" value="1"/>
</dbReference>
<protein>
    <submittedName>
        <fullName evidence="1">Histidine phosphatase family protein</fullName>
    </submittedName>
</protein>
<keyword evidence="2" id="KW-1185">Reference proteome</keyword>
<dbReference type="RefSeq" id="WP_256708421.1">
    <property type="nucleotide sequence ID" value="NZ_CP101914.1"/>
</dbReference>
<dbReference type="Gene3D" id="3.40.50.1240">
    <property type="entry name" value="Phosphoglycerate mutase-like"/>
    <property type="match status" value="1"/>
</dbReference>
<evidence type="ECO:0000313" key="2">
    <source>
        <dbReference type="Proteomes" id="UP001059773"/>
    </source>
</evidence>
<reference evidence="1" key="1">
    <citation type="submission" date="2022-07" db="EMBL/GenBank/DDBJ databases">
        <title>FELIX.</title>
        <authorList>
            <person name="Wan K.H."/>
            <person name="Park S."/>
            <person name="Lawrence Q."/>
            <person name="Eichenberger J.P."/>
            <person name="Booth B.W."/>
            <person name="Piaggio A.J."/>
            <person name="Chandler J.C."/>
            <person name="Franklin A.B."/>
            <person name="Celniker S.E."/>
        </authorList>
    </citation>
    <scope>NUCLEOTIDE SEQUENCE</scope>
    <source>
        <strain evidence="1">QA-1986 374</strain>
    </source>
</reference>